<gene>
    <name evidence="1" type="ORF">RPERSI_LOCUS15336</name>
</gene>
<feature type="non-terminal residue" evidence="1">
    <location>
        <position position="140"/>
    </location>
</feature>
<accession>A0ACA9QQ55</accession>
<sequence length="140" mass="17205">MIGPLHVFLNSRETVFLLNYDFFDLLFHAVFGHNKVLAKKPKLYKINLILELTYQGWSRVHSIVIQKFERSKNPEARYLINLLDYIVPLVLDFYSIIFRSRNWEAYLEAMFRIWTVFHQYQRRHYNKLLLMFLSDVFYWF</sequence>
<comment type="caution">
    <text evidence="1">The sequence shown here is derived from an EMBL/GenBank/DDBJ whole genome shotgun (WGS) entry which is preliminary data.</text>
</comment>
<keyword evidence="2" id="KW-1185">Reference proteome</keyword>
<organism evidence="1 2">
    <name type="scientific">Racocetra persica</name>
    <dbReference type="NCBI Taxonomy" id="160502"/>
    <lineage>
        <taxon>Eukaryota</taxon>
        <taxon>Fungi</taxon>
        <taxon>Fungi incertae sedis</taxon>
        <taxon>Mucoromycota</taxon>
        <taxon>Glomeromycotina</taxon>
        <taxon>Glomeromycetes</taxon>
        <taxon>Diversisporales</taxon>
        <taxon>Gigasporaceae</taxon>
        <taxon>Racocetra</taxon>
    </lineage>
</organism>
<dbReference type="EMBL" id="CAJVQC010036741">
    <property type="protein sequence ID" value="CAG8762009.1"/>
    <property type="molecule type" value="Genomic_DNA"/>
</dbReference>
<reference evidence="1" key="1">
    <citation type="submission" date="2021-06" db="EMBL/GenBank/DDBJ databases">
        <authorList>
            <person name="Kallberg Y."/>
            <person name="Tangrot J."/>
            <person name="Rosling A."/>
        </authorList>
    </citation>
    <scope>NUCLEOTIDE SEQUENCE</scope>
    <source>
        <strain evidence="1">MA461A</strain>
    </source>
</reference>
<protein>
    <submittedName>
        <fullName evidence="1">10271_t:CDS:1</fullName>
    </submittedName>
</protein>
<evidence type="ECO:0000313" key="1">
    <source>
        <dbReference type="EMBL" id="CAG8762009.1"/>
    </source>
</evidence>
<evidence type="ECO:0000313" key="2">
    <source>
        <dbReference type="Proteomes" id="UP000789920"/>
    </source>
</evidence>
<name>A0ACA9QQ55_9GLOM</name>
<dbReference type="Proteomes" id="UP000789920">
    <property type="component" value="Unassembled WGS sequence"/>
</dbReference>
<proteinExistence type="predicted"/>